<accession>A0A231N0A4</accession>
<keyword evidence="5" id="KW-0472">Membrane</keyword>
<comment type="subcellular location">
    <subcellularLocation>
        <location evidence="1">Cell membrane</location>
        <topology evidence="1">Multi-pass membrane protein</topology>
    </subcellularLocation>
</comment>
<sequence length="199" mass="21046">MNSRHPLSEDIIALLSGTLLVALGVFLLKQAGLLTGGTAGIALLLAHFSGTGFGVWFFLINLPFYALAWLRMGPAFTFKTFVSVSLVSLFSEQLPHFLAVASVSPPFAALMGGLLIGVGMLILFRHQASLGGIGILALYLQGRFGISAGKLQMAVDSLIVLVSFTVVPPWLLLLSVLGAVLLNQVLAFNHKPGRYSAPA</sequence>
<dbReference type="InterPro" id="IPR051461">
    <property type="entry name" value="UPF0750_membrane"/>
</dbReference>
<name>A0A231N0A4_9GAMM</name>
<dbReference type="AlphaFoldDB" id="A0A231N0A4"/>
<evidence type="ECO:0000313" key="6">
    <source>
        <dbReference type="EMBL" id="ATG74890.1"/>
    </source>
</evidence>
<evidence type="ECO:0000313" key="7">
    <source>
        <dbReference type="Proteomes" id="UP000217763"/>
    </source>
</evidence>
<dbReference type="Pfam" id="PF02588">
    <property type="entry name" value="YitT_membrane"/>
    <property type="match status" value="1"/>
</dbReference>
<evidence type="ECO:0000256" key="1">
    <source>
        <dbReference type="ARBA" id="ARBA00004651"/>
    </source>
</evidence>
<keyword evidence="2" id="KW-1003">Cell membrane</keyword>
<organism evidence="6 7">
    <name type="scientific">Zobellella denitrificans</name>
    <dbReference type="NCBI Taxonomy" id="347534"/>
    <lineage>
        <taxon>Bacteria</taxon>
        <taxon>Pseudomonadati</taxon>
        <taxon>Pseudomonadota</taxon>
        <taxon>Gammaproteobacteria</taxon>
        <taxon>Aeromonadales</taxon>
        <taxon>Aeromonadaceae</taxon>
        <taxon>Zobellella</taxon>
    </lineage>
</organism>
<dbReference type="GO" id="GO:0005886">
    <property type="term" value="C:plasma membrane"/>
    <property type="evidence" value="ECO:0007669"/>
    <property type="project" value="UniProtKB-SubCell"/>
</dbReference>
<keyword evidence="7" id="KW-1185">Reference proteome</keyword>
<protein>
    <submittedName>
        <fullName evidence="6">Uncharacterized protein</fullName>
    </submittedName>
</protein>
<proteinExistence type="predicted"/>
<evidence type="ECO:0000256" key="2">
    <source>
        <dbReference type="ARBA" id="ARBA00022475"/>
    </source>
</evidence>
<dbReference type="PANTHER" id="PTHR33545">
    <property type="entry name" value="UPF0750 MEMBRANE PROTEIN YITT-RELATED"/>
    <property type="match status" value="1"/>
</dbReference>
<dbReference type="OrthoDB" id="3296441at2"/>
<dbReference type="PANTHER" id="PTHR33545:SF5">
    <property type="entry name" value="UPF0750 MEMBRANE PROTEIN YITT"/>
    <property type="match status" value="1"/>
</dbReference>
<dbReference type="InterPro" id="IPR003740">
    <property type="entry name" value="YitT"/>
</dbReference>
<dbReference type="EMBL" id="CP012621">
    <property type="protein sequence ID" value="ATG74890.1"/>
    <property type="molecule type" value="Genomic_DNA"/>
</dbReference>
<dbReference type="Proteomes" id="UP000217763">
    <property type="component" value="Chromosome"/>
</dbReference>
<keyword evidence="3" id="KW-0812">Transmembrane</keyword>
<dbReference type="RefSeq" id="WP_094039304.1">
    <property type="nucleotide sequence ID" value="NZ_CP012621.1"/>
</dbReference>
<evidence type="ECO:0000256" key="4">
    <source>
        <dbReference type="ARBA" id="ARBA00022989"/>
    </source>
</evidence>
<evidence type="ECO:0000256" key="3">
    <source>
        <dbReference type="ARBA" id="ARBA00022692"/>
    </source>
</evidence>
<reference evidence="7" key="1">
    <citation type="submission" date="2015-09" db="EMBL/GenBank/DDBJ databases">
        <authorList>
            <person name="Shao Z."/>
            <person name="Wang L."/>
        </authorList>
    </citation>
    <scope>NUCLEOTIDE SEQUENCE [LARGE SCALE GENOMIC DNA]</scope>
    <source>
        <strain evidence="7">F13-1</strain>
    </source>
</reference>
<keyword evidence="4" id="KW-1133">Transmembrane helix</keyword>
<evidence type="ECO:0000256" key="5">
    <source>
        <dbReference type="ARBA" id="ARBA00023136"/>
    </source>
</evidence>
<gene>
    <name evidence="6" type="ORF">AN401_14335</name>
</gene>
<dbReference type="KEGG" id="zdf:AN401_14335"/>